<evidence type="ECO:0000313" key="3">
    <source>
        <dbReference type="Proteomes" id="UP000012073"/>
    </source>
</evidence>
<feature type="region of interest" description="Disordered" evidence="1">
    <location>
        <begin position="211"/>
        <end position="238"/>
    </location>
</feature>
<accession>R7QKR1</accession>
<dbReference type="GeneID" id="17325966"/>
<feature type="compositionally biased region" description="Basic and acidic residues" evidence="1">
    <location>
        <begin position="141"/>
        <end position="166"/>
    </location>
</feature>
<organism evidence="2 3">
    <name type="scientific">Chondrus crispus</name>
    <name type="common">Carrageen Irish moss</name>
    <name type="synonym">Polymorpha crispa</name>
    <dbReference type="NCBI Taxonomy" id="2769"/>
    <lineage>
        <taxon>Eukaryota</taxon>
        <taxon>Rhodophyta</taxon>
        <taxon>Florideophyceae</taxon>
        <taxon>Rhodymeniophycidae</taxon>
        <taxon>Gigartinales</taxon>
        <taxon>Gigartinaceae</taxon>
        <taxon>Chondrus</taxon>
    </lineage>
</organism>
<name>R7QKR1_CHOCR</name>
<protein>
    <submittedName>
        <fullName evidence="2">Uncharacterized protein</fullName>
    </submittedName>
</protein>
<sequence length="258" mass="29090">MIAVCGFRNSYRIILKGERLIRRKIRRPSSIVEGYDSFPRYFIRRVFRAGLVIAMRWEGRAKNAAQMAADARMRARSAQKAVSSRVEQARHRAEDVRAQAQDQAAAMREHAARARQRAEDVRTKARESADRIRDTAASARKRADDLRATASESAERMRGRAADARQKAAQVRDAAVKAKEAAFAAKDRVVEIKNRVRERVSPAKAAEVGEVKKIEGNGQAQGRKRKDSSTCEKRTFHSRGLAEVGEPEKRLLVRTRIL</sequence>
<dbReference type="Proteomes" id="UP000012073">
    <property type="component" value="Unassembled WGS sequence"/>
</dbReference>
<feature type="region of interest" description="Disordered" evidence="1">
    <location>
        <begin position="114"/>
        <end position="166"/>
    </location>
</feature>
<evidence type="ECO:0000313" key="2">
    <source>
        <dbReference type="EMBL" id="CDF38363.1"/>
    </source>
</evidence>
<dbReference type="KEGG" id="ccp:CHC_T00000965001"/>
<dbReference type="RefSeq" id="XP_005718248.1">
    <property type="nucleotide sequence ID" value="XM_005718191.1"/>
</dbReference>
<gene>
    <name evidence="2" type="ORF">CHC_T00000965001</name>
</gene>
<dbReference type="OrthoDB" id="10341565at2759"/>
<dbReference type="Gramene" id="CDF38363">
    <property type="protein sequence ID" value="CDF38363"/>
    <property type="gene ID" value="CHC_T00000965001"/>
</dbReference>
<proteinExistence type="predicted"/>
<reference evidence="3" key="1">
    <citation type="journal article" date="2013" name="Proc. Natl. Acad. Sci. U.S.A.">
        <title>Genome structure and metabolic features in the red seaweed Chondrus crispus shed light on evolution of the Archaeplastida.</title>
        <authorList>
            <person name="Collen J."/>
            <person name="Porcel B."/>
            <person name="Carre W."/>
            <person name="Ball S.G."/>
            <person name="Chaparro C."/>
            <person name="Tonon T."/>
            <person name="Barbeyron T."/>
            <person name="Michel G."/>
            <person name="Noel B."/>
            <person name="Valentin K."/>
            <person name="Elias M."/>
            <person name="Artiguenave F."/>
            <person name="Arun A."/>
            <person name="Aury J.M."/>
            <person name="Barbosa-Neto J.F."/>
            <person name="Bothwell J.H."/>
            <person name="Bouget F.Y."/>
            <person name="Brillet L."/>
            <person name="Cabello-Hurtado F."/>
            <person name="Capella-Gutierrez S."/>
            <person name="Charrier B."/>
            <person name="Cladiere L."/>
            <person name="Cock J.M."/>
            <person name="Coelho S.M."/>
            <person name="Colleoni C."/>
            <person name="Czjzek M."/>
            <person name="Da Silva C."/>
            <person name="Delage L."/>
            <person name="Denoeud F."/>
            <person name="Deschamps P."/>
            <person name="Dittami S.M."/>
            <person name="Gabaldon T."/>
            <person name="Gachon C.M."/>
            <person name="Groisillier A."/>
            <person name="Herve C."/>
            <person name="Jabbari K."/>
            <person name="Katinka M."/>
            <person name="Kloareg B."/>
            <person name="Kowalczyk N."/>
            <person name="Labadie K."/>
            <person name="Leblanc C."/>
            <person name="Lopez P.J."/>
            <person name="McLachlan D.H."/>
            <person name="Meslet-Cladiere L."/>
            <person name="Moustafa A."/>
            <person name="Nehr Z."/>
            <person name="Nyvall Collen P."/>
            <person name="Panaud O."/>
            <person name="Partensky F."/>
            <person name="Poulain J."/>
            <person name="Rensing S.A."/>
            <person name="Rousvoal S."/>
            <person name="Samson G."/>
            <person name="Symeonidi A."/>
            <person name="Weissenbach J."/>
            <person name="Zambounis A."/>
            <person name="Wincker P."/>
            <person name="Boyen C."/>
        </authorList>
    </citation>
    <scope>NUCLEOTIDE SEQUENCE [LARGE SCALE GENOMIC DNA]</scope>
    <source>
        <strain evidence="3">cv. Stackhouse</strain>
    </source>
</reference>
<keyword evidence="3" id="KW-1185">Reference proteome</keyword>
<feature type="compositionally biased region" description="Basic and acidic residues" evidence="1">
    <location>
        <begin position="114"/>
        <end position="134"/>
    </location>
</feature>
<evidence type="ECO:0000256" key="1">
    <source>
        <dbReference type="SAM" id="MobiDB-lite"/>
    </source>
</evidence>
<dbReference type="AlphaFoldDB" id="R7QKR1"/>
<dbReference type="EMBL" id="HG001920">
    <property type="protein sequence ID" value="CDF38363.1"/>
    <property type="molecule type" value="Genomic_DNA"/>
</dbReference>